<evidence type="ECO:0000313" key="2">
    <source>
        <dbReference type="Proteomes" id="UP000308600"/>
    </source>
</evidence>
<gene>
    <name evidence="1" type="ORF">BDN72DRAFT_964320</name>
</gene>
<protein>
    <submittedName>
        <fullName evidence="1">Uncharacterized protein</fullName>
    </submittedName>
</protein>
<reference evidence="1 2" key="1">
    <citation type="journal article" date="2019" name="Nat. Ecol. Evol.">
        <title>Megaphylogeny resolves global patterns of mushroom evolution.</title>
        <authorList>
            <person name="Varga T."/>
            <person name="Krizsan K."/>
            <person name="Foldi C."/>
            <person name="Dima B."/>
            <person name="Sanchez-Garcia M."/>
            <person name="Sanchez-Ramirez S."/>
            <person name="Szollosi G.J."/>
            <person name="Szarkandi J.G."/>
            <person name="Papp V."/>
            <person name="Albert L."/>
            <person name="Andreopoulos W."/>
            <person name="Angelini C."/>
            <person name="Antonin V."/>
            <person name="Barry K.W."/>
            <person name="Bougher N.L."/>
            <person name="Buchanan P."/>
            <person name="Buyck B."/>
            <person name="Bense V."/>
            <person name="Catcheside P."/>
            <person name="Chovatia M."/>
            <person name="Cooper J."/>
            <person name="Damon W."/>
            <person name="Desjardin D."/>
            <person name="Finy P."/>
            <person name="Geml J."/>
            <person name="Haridas S."/>
            <person name="Hughes K."/>
            <person name="Justo A."/>
            <person name="Karasinski D."/>
            <person name="Kautmanova I."/>
            <person name="Kiss B."/>
            <person name="Kocsube S."/>
            <person name="Kotiranta H."/>
            <person name="LaButti K.M."/>
            <person name="Lechner B.E."/>
            <person name="Liimatainen K."/>
            <person name="Lipzen A."/>
            <person name="Lukacs Z."/>
            <person name="Mihaltcheva S."/>
            <person name="Morgado L.N."/>
            <person name="Niskanen T."/>
            <person name="Noordeloos M.E."/>
            <person name="Ohm R.A."/>
            <person name="Ortiz-Santana B."/>
            <person name="Ovrebo C."/>
            <person name="Racz N."/>
            <person name="Riley R."/>
            <person name="Savchenko A."/>
            <person name="Shiryaev A."/>
            <person name="Soop K."/>
            <person name="Spirin V."/>
            <person name="Szebenyi C."/>
            <person name="Tomsovsky M."/>
            <person name="Tulloss R.E."/>
            <person name="Uehling J."/>
            <person name="Grigoriev I.V."/>
            <person name="Vagvolgyi C."/>
            <person name="Papp T."/>
            <person name="Martin F.M."/>
            <person name="Miettinen O."/>
            <person name="Hibbett D.S."/>
            <person name="Nagy L.G."/>
        </authorList>
    </citation>
    <scope>NUCLEOTIDE SEQUENCE [LARGE SCALE GENOMIC DNA]</scope>
    <source>
        <strain evidence="1 2">NL-1719</strain>
    </source>
</reference>
<proteinExistence type="predicted"/>
<keyword evidence="2" id="KW-1185">Reference proteome</keyword>
<accession>A0ACD3AAA1</accession>
<dbReference type="EMBL" id="ML208560">
    <property type="protein sequence ID" value="TFK62798.1"/>
    <property type="molecule type" value="Genomic_DNA"/>
</dbReference>
<evidence type="ECO:0000313" key="1">
    <source>
        <dbReference type="EMBL" id="TFK62798.1"/>
    </source>
</evidence>
<name>A0ACD3AAA1_9AGAR</name>
<organism evidence="1 2">
    <name type="scientific">Pluteus cervinus</name>
    <dbReference type="NCBI Taxonomy" id="181527"/>
    <lineage>
        <taxon>Eukaryota</taxon>
        <taxon>Fungi</taxon>
        <taxon>Dikarya</taxon>
        <taxon>Basidiomycota</taxon>
        <taxon>Agaricomycotina</taxon>
        <taxon>Agaricomycetes</taxon>
        <taxon>Agaricomycetidae</taxon>
        <taxon>Agaricales</taxon>
        <taxon>Pluteineae</taxon>
        <taxon>Pluteaceae</taxon>
        <taxon>Pluteus</taxon>
    </lineage>
</organism>
<sequence length="395" mass="44033">MESTFIDLEDTQTARFANCESLSEVESSAFAERVQSILHGTPPKDVSTLFQKANELIMQLESDPRDNYVVAEMSLKPSRILRASLDHAEQCNGQSALCYACAVIIACSSDMDIVDLLVDVSRMWFSNFLFLFRASGVQAQAGQPSRPSSLICTPNKGIIDAMLEADDAAQGSIRNRERAERLLKRDGYQCVVDGTMSYKHPDVIANPRVGGGPMEAARIIPRMIGRVLVEEQSAMSAVSTLSILKNYCGIPVEMINNLTGGIDGDDNGLILDLTVHRAFDEFNWTLVPVEGQNRYRVEYFGRNRHGMKISWDKIATHVVEFKDNSNMGIDVPHPFHFRIHAAVGCMLHTSGVGNFLGELLDKYGFDDDLIDVPTFDNLLRRVKVQTLSENYYCTY</sequence>
<dbReference type="Proteomes" id="UP000308600">
    <property type="component" value="Unassembled WGS sequence"/>
</dbReference>